<sequence>MNYRHSYHAGNHADVFKHAILLRLAELLQRKPAPYCYLDSHAGTALYDLQGEAAGKTGEFRDGIARLWDRDDLPDMLKRYREAIARHNPDSHLRFYPGSPQLVGDGLREQDRMILSELHPEDAAILRAHFANDERVAVHLRDGYELPKAFLPVAEKRALWLLDPPFEKQDDLDRCLKAMQVAIQRMRQTVIALWYPIKDERLLRDFYRQVAGAGLPKVLRLELSVRPADNTLGLNGSGLMLVNPPWPLWEELEGVLPWLATHLAQSGDGTYRVDWLAGSP</sequence>
<gene>
    <name evidence="1" type="ORF">LCGC14_0110220</name>
</gene>
<name>A0A0F9XRL8_9ZZZZ</name>
<dbReference type="HAMAP" id="MF_00934">
    <property type="entry name" value="23SrRNA_methyltr_J"/>
    <property type="match status" value="1"/>
</dbReference>
<comment type="caution">
    <text evidence="1">The sequence shown here is derived from an EMBL/GenBank/DDBJ whole genome shotgun (WGS) entry which is preliminary data.</text>
</comment>
<dbReference type="AlphaFoldDB" id="A0A0F9XRL8"/>
<dbReference type="Pfam" id="PF04378">
    <property type="entry name" value="RsmJ"/>
    <property type="match status" value="1"/>
</dbReference>
<protein>
    <recommendedName>
        <fullName evidence="2">Ribosomal RNA methyltransferase FtsJ domain-containing protein</fullName>
    </recommendedName>
</protein>
<dbReference type="InterPro" id="IPR007473">
    <property type="entry name" value="RlmJ"/>
</dbReference>
<dbReference type="GO" id="GO:0070475">
    <property type="term" value="P:rRNA base methylation"/>
    <property type="evidence" value="ECO:0007669"/>
    <property type="project" value="InterPro"/>
</dbReference>
<dbReference type="PANTHER" id="PTHR37426">
    <property type="entry name" value="RIBOSOMAL RNA LARGE SUBUNIT METHYLTRANSFERASE J"/>
    <property type="match status" value="1"/>
</dbReference>
<dbReference type="EMBL" id="LAZR01000032">
    <property type="protein sequence ID" value="KKO02157.1"/>
    <property type="molecule type" value="Genomic_DNA"/>
</dbReference>
<dbReference type="Gene3D" id="3.40.50.150">
    <property type="entry name" value="Vaccinia Virus protein VP39"/>
    <property type="match status" value="1"/>
</dbReference>
<dbReference type="GO" id="GO:0005829">
    <property type="term" value="C:cytosol"/>
    <property type="evidence" value="ECO:0007669"/>
    <property type="project" value="TreeGrafter"/>
</dbReference>
<dbReference type="SUPFAM" id="SSF53335">
    <property type="entry name" value="S-adenosyl-L-methionine-dependent methyltransferases"/>
    <property type="match status" value="1"/>
</dbReference>
<dbReference type="PANTHER" id="PTHR37426:SF1">
    <property type="entry name" value="RIBOSOMAL RNA LARGE SUBUNIT METHYLTRANSFERASE J"/>
    <property type="match status" value="1"/>
</dbReference>
<dbReference type="GO" id="GO:0036307">
    <property type="term" value="F:23S rRNA (adenine(2030)-N(6))-methyltransferase activity"/>
    <property type="evidence" value="ECO:0007669"/>
    <property type="project" value="TreeGrafter"/>
</dbReference>
<accession>A0A0F9XRL8</accession>
<organism evidence="1">
    <name type="scientific">marine sediment metagenome</name>
    <dbReference type="NCBI Taxonomy" id="412755"/>
    <lineage>
        <taxon>unclassified sequences</taxon>
        <taxon>metagenomes</taxon>
        <taxon>ecological metagenomes</taxon>
    </lineage>
</organism>
<evidence type="ECO:0000313" key="1">
    <source>
        <dbReference type="EMBL" id="KKO02157.1"/>
    </source>
</evidence>
<reference evidence="1" key="1">
    <citation type="journal article" date="2015" name="Nature">
        <title>Complex archaea that bridge the gap between prokaryotes and eukaryotes.</title>
        <authorList>
            <person name="Spang A."/>
            <person name="Saw J.H."/>
            <person name="Jorgensen S.L."/>
            <person name="Zaremba-Niedzwiedzka K."/>
            <person name="Martijn J."/>
            <person name="Lind A.E."/>
            <person name="van Eijk R."/>
            <person name="Schleper C."/>
            <person name="Guy L."/>
            <person name="Ettema T.J."/>
        </authorList>
    </citation>
    <scope>NUCLEOTIDE SEQUENCE</scope>
</reference>
<dbReference type="InterPro" id="IPR029063">
    <property type="entry name" value="SAM-dependent_MTases_sf"/>
</dbReference>
<evidence type="ECO:0008006" key="2">
    <source>
        <dbReference type="Google" id="ProtNLM"/>
    </source>
</evidence>
<proteinExistence type="inferred from homology"/>